<keyword evidence="2" id="KW-0805">Transcription regulation</keyword>
<evidence type="ECO:0000313" key="7">
    <source>
        <dbReference type="EMBL" id="OLF08224.1"/>
    </source>
</evidence>
<keyword evidence="8" id="KW-1185">Reference proteome</keyword>
<dbReference type="SMART" id="SM00382">
    <property type="entry name" value="AAA"/>
    <property type="match status" value="1"/>
</dbReference>
<dbReference type="CDD" id="cd01983">
    <property type="entry name" value="SIMIBI"/>
    <property type="match status" value="1"/>
</dbReference>
<dbReference type="EMBL" id="MSIE01000098">
    <property type="protein sequence ID" value="OLF08224.1"/>
    <property type="molecule type" value="Genomic_DNA"/>
</dbReference>
<dbReference type="GO" id="GO:0003677">
    <property type="term" value="F:DNA binding"/>
    <property type="evidence" value="ECO:0007669"/>
    <property type="project" value="UniProtKB-UniRule"/>
</dbReference>
<dbReference type="GO" id="GO:0006355">
    <property type="term" value="P:regulation of DNA-templated transcription"/>
    <property type="evidence" value="ECO:0007669"/>
    <property type="project" value="InterPro"/>
</dbReference>
<dbReference type="InterPro" id="IPR016032">
    <property type="entry name" value="Sig_transdc_resp-reg_C-effctor"/>
</dbReference>
<dbReference type="Pfam" id="PF00486">
    <property type="entry name" value="Trans_reg_C"/>
    <property type="match status" value="1"/>
</dbReference>
<dbReference type="Pfam" id="PF03704">
    <property type="entry name" value="BTAD"/>
    <property type="match status" value="1"/>
</dbReference>
<reference evidence="7 8" key="1">
    <citation type="submission" date="2016-12" db="EMBL/GenBank/DDBJ databases">
        <title>The draft genome sequence of Actinophytocola sp. 11-183.</title>
        <authorList>
            <person name="Wang W."/>
            <person name="Yuan L."/>
        </authorList>
    </citation>
    <scope>NUCLEOTIDE SEQUENCE [LARGE SCALE GENOMIC DNA]</scope>
    <source>
        <strain evidence="7 8">11-183</strain>
    </source>
</reference>
<sequence>MVSSVRFGVLGPLVAQDAGAALDLRGPRHRAVLARLLVARGRVVPVDRLVADLWEDPPEGAVGALQTFVAALRRALEPDRPPRAPARLLVTSGPGYALRAADDGVDAWRFEVAVAGCGESLAAHRAEEALTAAETALGLWRGPAYAEFDDQPWARAEIARLDELRLLALERRAAALLDLGRAAEAVPDLEAHARAHPWREEAWRLLALALYRSDRQGDALAALRQARRRLADELGVDPGQALRTLEADILAQAPHLAAPAPGPAPVPGSGPARRALVGRDAELAQLLAAAENGRGLALVSGDAGAGKTALAESFAAHLATRGWTTAWGASPDTEGLPPAWPWSQVLAELPPALTDQAVSAHGPASTGPAAPTDGADPLVARFHRHRAVAAQLAVVARQAPLLVVLDDLHRAGDETLALLASVVGERVPGVLVVGTHRATDLSASLSELLGRVARLDPVRVYLGGLEPDAVAELVRETTGRPPDAATAAAVRRRSGGNPFFVRELARLVEAEGPAGLVRVPPGVRDVVRLRVAGLPDPARQVLRQAAVTGTELDLELHADLAGHDVLDAVEVAVRHGFLVEYGPHRFRFAHALVRDTVYEEVPPTRRARAHAAVADAIERLRPADVEALAHHLLLAEGPGTAARAARHAREAAERAERRFAPHEAARLWSAALTAHEAAGAEDSRERLALLAGLVRTLALTGGLDRARRYRAEAVGLAEAVGDPELTARVITGFDVPAIWTDNDDPELGRRIALVAEQTLAALPGPTARRARLLATIALELRSAGGQRARAAAEEAEAIARELGEPALLAFALNARFMVSFERAGLAGERARIGAELVELATRHGLVTFEVLGHLVLVQANAALADLAAADRHAAAADQLGERYQIPLVGVFTQWYRALRSAVTGSRAEAVAAYRSAAARLPGTGMSGMDNGLLELALLTVDESEVDNATSFGAYESWCRPVLLLAENRVDEARALTIPNSPRDLLFEARSCLHATVAVRLGDRSAMERLYAELLPAAAELAGAGSGLLSLGPVARHLGDLAVALGRPDRAAEHYRQARAVAERAGAAAGVSGGGARS</sequence>
<dbReference type="SUPFAM" id="SSF48452">
    <property type="entry name" value="TPR-like"/>
    <property type="match status" value="2"/>
</dbReference>
<protein>
    <submittedName>
        <fullName evidence="7">SARP family transcriptional regulator</fullName>
    </submittedName>
</protein>
<dbReference type="Gene3D" id="1.10.10.10">
    <property type="entry name" value="Winged helix-like DNA-binding domain superfamily/Winged helix DNA-binding domain"/>
    <property type="match status" value="1"/>
</dbReference>
<accession>A0A1Q8C1I7</accession>
<dbReference type="SMART" id="SM00862">
    <property type="entry name" value="Trans_reg_C"/>
    <property type="match status" value="1"/>
</dbReference>
<dbReference type="Gene3D" id="1.25.40.10">
    <property type="entry name" value="Tetratricopeptide repeat domain"/>
    <property type="match status" value="1"/>
</dbReference>
<feature type="domain" description="OmpR/PhoB-type" evidence="6">
    <location>
        <begin position="1"/>
        <end position="100"/>
    </location>
</feature>
<dbReference type="PANTHER" id="PTHR35807:SF1">
    <property type="entry name" value="TRANSCRIPTIONAL REGULATOR REDD"/>
    <property type="match status" value="1"/>
</dbReference>
<evidence type="ECO:0000313" key="8">
    <source>
        <dbReference type="Proteomes" id="UP000185596"/>
    </source>
</evidence>
<dbReference type="InterPro" id="IPR027417">
    <property type="entry name" value="P-loop_NTPase"/>
</dbReference>
<feature type="DNA-binding region" description="OmpR/PhoB-type" evidence="5">
    <location>
        <begin position="1"/>
        <end position="100"/>
    </location>
</feature>
<dbReference type="InterPro" id="IPR011990">
    <property type="entry name" value="TPR-like_helical_dom_sf"/>
</dbReference>
<dbReference type="STRING" id="1912961.BU204_34665"/>
<dbReference type="PROSITE" id="PS51755">
    <property type="entry name" value="OMPR_PHOB"/>
    <property type="match status" value="1"/>
</dbReference>
<gene>
    <name evidence="7" type="ORF">BU204_34665</name>
</gene>
<comment type="similarity">
    <text evidence="1">Belongs to the AfsR/DnrI/RedD regulatory family.</text>
</comment>
<evidence type="ECO:0000256" key="1">
    <source>
        <dbReference type="ARBA" id="ARBA00005820"/>
    </source>
</evidence>
<dbReference type="AlphaFoldDB" id="A0A1Q8C1I7"/>
<evidence type="ECO:0000256" key="3">
    <source>
        <dbReference type="ARBA" id="ARBA00023125"/>
    </source>
</evidence>
<dbReference type="OrthoDB" id="134712at2"/>
<evidence type="ECO:0000256" key="4">
    <source>
        <dbReference type="ARBA" id="ARBA00023163"/>
    </source>
</evidence>
<dbReference type="Pfam" id="PF13191">
    <property type="entry name" value="AAA_16"/>
    <property type="match status" value="1"/>
</dbReference>
<keyword evidence="4" id="KW-0804">Transcription</keyword>
<dbReference type="CDD" id="cd15831">
    <property type="entry name" value="BTAD"/>
    <property type="match status" value="1"/>
</dbReference>
<dbReference type="InterPro" id="IPR003593">
    <property type="entry name" value="AAA+_ATPase"/>
</dbReference>
<evidence type="ECO:0000256" key="2">
    <source>
        <dbReference type="ARBA" id="ARBA00023015"/>
    </source>
</evidence>
<dbReference type="InterPro" id="IPR005158">
    <property type="entry name" value="BTAD"/>
</dbReference>
<dbReference type="SUPFAM" id="SSF52540">
    <property type="entry name" value="P-loop containing nucleoside triphosphate hydrolases"/>
    <property type="match status" value="1"/>
</dbReference>
<dbReference type="GO" id="GO:0000160">
    <property type="term" value="P:phosphorelay signal transduction system"/>
    <property type="evidence" value="ECO:0007669"/>
    <property type="project" value="InterPro"/>
</dbReference>
<evidence type="ECO:0000259" key="6">
    <source>
        <dbReference type="PROSITE" id="PS51755"/>
    </source>
</evidence>
<dbReference type="SMART" id="SM01043">
    <property type="entry name" value="BTAD"/>
    <property type="match status" value="1"/>
</dbReference>
<comment type="caution">
    <text evidence="7">The sequence shown here is derived from an EMBL/GenBank/DDBJ whole genome shotgun (WGS) entry which is preliminary data.</text>
</comment>
<dbReference type="Proteomes" id="UP000185596">
    <property type="component" value="Unassembled WGS sequence"/>
</dbReference>
<dbReference type="InterPro" id="IPR041664">
    <property type="entry name" value="AAA_16"/>
</dbReference>
<dbReference type="RefSeq" id="WP_075130044.1">
    <property type="nucleotide sequence ID" value="NZ_MSIE01000098.1"/>
</dbReference>
<dbReference type="InterPro" id="IPR001867">
    <property type="entry name" value="OmpR/PhoB-type_DNA-bd"/>
</dbReference>
<evidence type="ECO:0000256" key="5">
    <source>
        <dbReference type="PROSITE-ProRule" id="PRU01091"/>
    </source>
</evidence>
<name>A0A1Q8C1I7_9PSEU</name>
<dbReference type="InterPro" id="IPR036388">
    <property type="entry name" value="WH-like_DNA-bd_sf"/>
</dbReference>
<proteinExistence type="inferred from homology"/>
<dbReference type="InterPro" id="IPR051677">
    <property type="entry name" value="AfsR-DnrI-RedD_regulator"/>
</dbReference>
<organism evidence="7 8">
    <name type="scientific">Actinophytocola xanthii</name>
    <dbReference type="NCBI Taxonomy" id="1912961"/>
    <lineage>
        <taxon>Bacteria</taxon>
        <taxon>Bacillati</taxon>
        <taxon>Actinomycetota</taxon>
        <taxon>Actinomycetes</taxon>
        <taxon>Pseudonocardiales</taxon>
        <taxon>Pseudonocardiaceae</taxon>
    </lineage>
</organism>
<dbReference type="SUPFAM" id="SSF46894">
    <property type="entry name" value="C-terminal effector domain of the bipartite response regulators"/>
    <property type="match status" value="1"/>
</dbReference>
<dbReference type="PANTHER" id="PTHR35807">
    <property type="entry name" value="TRANSCRIPTIONAL REGULATOR REDD-RELATED"/>
    <property type="match status" value="1"/>
</dbReference>
<keyword evidence="3 5" id="KW-0238">DNA-binding</keyword>